<feature type="domain" description="Helicase C-terminal" evidence="14">
    <location>
        <begin position="229"/>
        <end position="379"/>
    </location>
</feature>
<evidence type="ECO:0000256" key="7">
    <source>
        <dbReference type="ARBA" id="ARBA00023125"/>
    </source>
</evidence>
<comment type="similarity">
    <text evidence="1">Belongs to the helicase family. RecQ subfamily.</text>
</comment>
<dbReference type="Pfam" id="PF12073">
    <property type="entry name" value="DUF3553"/>
    <property type="match status" value="1"/>
</dbReference>
<comment type="caution">
    <text evidence="15">The sequence shown here is derived from an EMBL/GenBank/DDBJ whole genome shotgun (WGS) entry which is preliminary data.</text>
</comment>
<keyword evidence="3" id="KW-0547">Nucleotide-binding</keyword>
<dbReference type="SMART" id="SM00487">
    <property type="entry name" value="DEXDc"/>
    <property type="match status" value="1"/>
</dbReference>
<evidence type="ECO:0000256" key="8">
    <source>
        <dbReference type="ARBA" id="ARBA00023235"/>
    </source>
</evidence>
<dbReference type="Pfam" id="PF16124">
    <property type="entry name" value="RecQ_Zn_bind"/>
    <property type="match status" value="1"/>
</dbReference>
<dbReference type="Proteomes" id="UP001500767">
    <property type="component" value="Unassembled WGS sequence"/>
</dbReference>
<dbReference type="GO" id="GO:0004386">
    <property type="term" value="F:helicase activity"/>
    <property type="evidence" value="ECO:0007669"/>
    <property type="project" value="UniProtKB-KW"/>
</dbReference>
<keyword evidence="7" id="KW-0238">DNA-binding</keyword>
<keyword evidence="4" id="KW-0378">Hydrolase</keyword>
<keyword evidence="8" id="KW-0413">Isomerase</keyword>
<proteinExistence type="inferred from homology"/>
<evidence type="ECO:0000256" key="3">
    <source>
        <dbReference type="ARBA" id="ARBA00022741"/>
    </source>
</evidence>
<sequence length="555" mass="60402">MSAYADQLLQVATDTFGWPELHPEQLEAMEQLMEGHDVLAVLPTGAGKSAIYQVPALLLDGPTLVVSPLLALQRDQLGSIEGSAAPEAVAVNSSQRVSETRHAWKAVGEGDAEYLFLSPEQLAKDEVVDELAGLDVSLFVVDEAHCVSAWGHDFRPDYLRLRPVVERLGHPPVVALTATAALPVRQDIVRRLGLHDPREVVASFDRPNLRLAVQRVSEERRKRDAVVLHVRTLMADPQTRSGLVYTASRKDAEWYASELAQAGLTSAAYHAGMRAADRRRVHEDFLAGDVGVVVATSAFGMGIDKPDVRFVVHASAPESLDSYYQQVGRAGRDGEPADVTLFYRPEDLHLQRFLTASRPPADALAVVAETLVDTEEPLRPADLGRALDAAADDGATKVPAARRTRAVNLLEQAGAVTTDDRGRLEYLDPDLNPGEAVDRAVEVAATHQRLVESRIEMMRAYAETTGCRRQLLLGYFGEQLEHACGNCDTCAAGTAHDLSPQDDTFPRNGSVEHTEWGHGVVMSVEDDRLTVLFDEVGYKTLALAAVRDQGLLTPA</sequence>
<evidence type="ECO:0000256" key="9">
    <source>
        <dbReference type="ARBA" id="ARBA00034617"/>
    </source>
</evidence>
<reference evidence="16" key="1">
    <citation type="journal article" date="2019" name="Int. J. Syst. Evol. Microbiol.">
        <title>The Global Catalogue of Microorganisms (GCM) 10K type strain sequencing project: providing services to taxonomists for standard genome sequencing and annotation.</title>
        <authorList>
            <consortium name="The Broad Institute Genomics Platform"/>
            <consortium name="The Broad Institute Genome Sequencing Center for Infectious Disease"/>
            <person name="Wu L."/>
            <person name="Ma J."/>
        </authorList>
    </citation>
    <scope>NUCLEOTIDE SEQUENCE [LARGE SCALE GENOMIC DNA]</scope>
    <source>
        <strain evidence="16">JCM 16540</strain>
    </source>
</reference>
<evidence type="ECO:0000256" key="4">
    <source>
        <dbReference type="ARBA" id="ARBA00022801"/>
    </source>
</evidence>
<keyword evidence="2" id="KW-0479">Metal-binding</keyword>
<evidence type="ECO:0000259" key="14">
    <source>
        <dbReference type="PROSITE" id="PS51194"/>
    </source>
</evidence>
<organism evidence="15 16">
    <name type="scientific">Microlunatus spumicola</name>
    <dbReference type="NCBI Taxonomy" id="81499"/>
    <lineage>
        <taxon>Bacteria</taxon>
        <taxon>Bacillati</taxon>
        <taxon>Actinomycetota</taxon>
        <taxon>Actinomycetes</taxon>
        <taxon>Propionibacteriales</taxon>
        <taxon>Propionibacteriaceae</taxon>
        <taxon>Microlunatus</taxon>
    </lineage>
</organism>
<dbReference type="InterPro" id="IPR002464">
    <property type="entry name" value="DNA/RNA_helicase_DEAH_CS"/>
</dbReference>
<dbReference type="InterPro" id="IPR004589">
    <property type="entry name" value="DNA_helicase_ATP-dep_RecQ"/>
</dbReference>
<keyword evidence="5 15" id="KW-0347">Helicase</keyword>
<dbReference type="SMART" id="SM00490">
    <property type="entry name" value="HELICc"/>
    <property type="match status" value="1"/>
</dbReference>
<dbReference type="SUPFAM" id="SSF52540">
    <property type="entry name" value="P-loop containing nucleoside triphosphate hydrolases"/>
    <property type="match status" value="1"/>
</dbReference>
<keyword evidence="6" id="KW-0067">ATP-binding</keyword>
<accession>A0ABP6WIY6</accession>
<evidence type="ECO:0000256" key="2">
    <source>
        <dbReference type="ARBA" id="ARBA00022723"/>
    </source>
</evidence>
<dbReference type="InterPro" id="IPR001650">
    <property type="entry name" value="Helicase_C-like"/>
</dbReference>
<evidence type="ECO:0000313" key="16">
    <source>
        <dbReference type="Proteomes" id="UP001500767"/>
    </source>
</evidence>
<dbReference type="EMBL" id="BAAAYR010000001">
    <property type="protein sequence ID" value="GAA3551882.1"/>
    <property type="molecule type" value="Genomic_DNA"/>
</dbReference>
<dbReference type="Pfam" id="PF00271">
    <property type="entry name" value="Helicase_C"/>
    <property type="match status" value="1"/>
</dbReference>
<dbReference type="PROSITE" id="PS51192">
    <property type="entry name" value="HELICASE_ATP_BIND_1"/>
    <property type="match status" value="1"/>
</dbReference>
<dbReference type="InterPro" id="IPR021938">
    <property type="entry name" value="DUF3553"/>
</dbReference>
<evidence type="ECO:0000256" key="11">
    <source>
        <dbReference type="ARBA" id="ARBA00044535"/>
    </source>
</evidence>
<evidence type="ECO:0000256" key="1">
    <source>
        <dbReference type="ARBA" id="ARBA00005446"/>
    </source>
</evidence>
<evidence type="ECO:0000313" key="15">
    <source>
        <dbReference type="EMBL" id="GAA3551882.1"/>
    </source>
</evidence>
<dbReference type="RefSeq" id="WP_204912515.1">
    <property type="nucleotide sequence ID" value="NZ_BAAAYR010000001.1"/>
</dbReference>
<dbReference type="InterPro" id="IPR014001">
    <property type="entry name" value="Helicase_ATP-bd"/>
</dbReference>
<evidence type="ECO:0000256" key="6">
    <source>
        <dbReference type="ARBA" id="ARBA00022840"/>
    </source>
</evidence>
<dbReference type="InterPro" id="IPR027417">
    <property type="entry name" value="P-loop_NTPase"/>
</dbReference>
<dbReference type="InterPro" id="IPR032284">
    <property type="entry name" value="RecQ_Zn-bd"/>
</dbReference>
<dbReference type="PANTHER" id="PTHR13710">
    <property type="entry name" value="DNA HELICASE RECQ FAMILY MEMBER"/>
    <property type="match status" value="1"/>
</dbReference>
<dbReference type="NCBIfam" id="TIGR00614">
    <property type="entry name" value="recQ_fam"/>
    <property type="match status" value="1"/>
</dbReference>
<dbReference type="PROSITE" id="PS00690">
    <property type="entry name" value="DEAH_ATP_HELICASE"/>
    <property type="match status" value="1"/>
</dbReference>
<evidence type="ECO:0000256" key="10">
    <source>
        <dbReference type="ARBA" id="ARBA00034808"/>
    </source>
</evidence>
<comment type="catalytic activity">
    <reaction evidence="9">
        <text>Couples ATP hydrolysis with the unwinding of duplex DNA by translocating in the 3'-5' direction.</text>
        <dbReference type="EC" id="5.6.2.4"/>
    </reaction>
</comment>
<feature type="domain" description="Helicase ATP-binding" evidence="13">
    <location>
        <begin position="29"/>
        <end position="198"/>
    </location>
</feature>
<dbReference type="Pfam" id="PF00270">
    <property type="entry name" value="DEAD"/>
    <property type="match status" value="1"/>
</dbReference>
<dbReference type="InterPro" id="IPR011545">
    <property type="entry name" value="DEAD/DEAH_box_helicase_dom"/>
</dbReference>
<name>A0ABP6WIY6_9ACTN</name>
<evidence type="ECO:0000256" key="5">
    <source>
        <dbReference type="ARBA" id="ARBA00022806"/>
    </source>
</evidence>
<dbReference type="PANTHER" id="PTHR13710:SF105">
    <property type="entry name" value="ATP-DEPENDENT DNA HELICASE Q1"/>
    <property type="match status" value="1"/>
</dbReference>
<dbReference type="Gene3D" id="3.40.50.300">
    <property type="entry name" value="P-loop containing nucleotide triphosphate hydrolases"/>
    <property type="match status" value="2"/>
</dbReference>
<dbReference type="EC" id="5.6.2.4" evidence="10"/>
<evidence type="ECO:0000259" key="13">
    <source>
        <dbReference type="PROSITE" id="PS51192"/>
    </source>
</evidence>
<gene>
    <name evidence="15" type="ORF">GCM10022197_03540</name>
</gene>
<keyword evidence="16" id="KW-1185">Reference proteome</keyword>
<dbReference type="PROSITE" id="PS51194">
    <property type="entry name" value="HELICASE_CTER"/>
    <property type="match status" value="1"/>
</dbReference>
<dbReference type="CDD" id="cd17920">
    <property type="entry name" value="DEXHc_RecQ"/>
    <property type="match status" value="1"/>
</dbReference>
<evidence type="ECO:0000256" key="12">
    <source>
        <dbReference type="ARBA" id="ARBA00044550"/>
    </source>
</evidence>
<protein>
    <recommendedName>
        <fullName evidence="11">ATP-dependent DNA helicase RecQ</fullName>
        <ecNumber evidence="10">5.6.2.4</ecNumber>
    </recommendedName>
    <alternativeName>
        <fullName evidence="12">DNA 3'-5' helicase RecQ</fullName>
    </alternativeName>
</protein>